<reference evidence="2 3" key="1">
    <citation type="submission" date="2018-02" db="EMBL/GenBank/DDBJ databases">
        <title>Subsurface microbial communities from deep shales in Ohio and West Virginia, USA.</title>
        <authorList>
            <person name="Wrighton K."/>
        </authorList>
    </citation>
    <scope>NUCLEOTIDE SEQUENCE [LARGE SCALE GENOMIC DNA]</scope>
    <source>
        <strain evidence="2 3">OWC-G53F</strain>
    </source>
</reference>
<keyword evidence="1" id="KW-1133">Transmembrane helix</keyword>
<accession>A0A2S6H885</accession>
<dbReference type="Proteomes" id="UP000238071">
    <property type="component" value="Unassembled WGS sequence"/>
</dbReference>
<protein>
    <submittedName>
        <fullName evidence="2">Uncharacterized protein</fullName>
    </submittedName>
</protein>
<dbReference type="AlphaFoldDB" id="A0A2S6H885"/>
<keyword evidence="3" id="KW-1185">Reference proteome</keyword>
<evidence type="ECO:0000313" key="3">
    <source>
        <dbReference type="Proteomes" id="UP000238071"/>
    </source>
</evidence>
<gene>
    <name evidence="2" type="ORF">B0F88_101229</name>
</gene>
<dbReference type="EMBL" id="PTIY01000001">
    <property type="protein sequence ID" value="PPK73699.1"/>
    <property type="molecule type" value="Genomic_DNA"/>
</dbReference>
<keyword evidence="1" id="KW-0472">Membrane</keyword>
<evidence type="ECO:0000313" key="2">
    <source>
        <dbReference type="EMBL" id="PPK73699.1"/>
    </source>
</evidence>
<proteinExistence type="predicted"/>
<organism evidence="2 3">
    <name type="scientific">Methylobacter tundripaludum</name>
    <dbReference type="NCBI Taxonomy" id="173365"/>
    <lineage>
        <taxon>Bacteria</taxon>
        <taxon>Pseudomonadati</taxon>
        <taxon>Pseudomonadota</taxon>
        <taxon>Gammaproteobacteria</taxon>
        <taxon>Methylococcales</taxon>
        <taxon>Methylococcaceae</taxon>
        <taxon>Methylobacter</taxon>
    </lineage>
</organism>
<keyword evidence="1" id="KW-0812">Transmembrane</keyword>
<comment type="caution">
    <text evidence="2">The sequence shown here is derived from an EMBL/GenBank/DDBJ whole genome shotgun (WGS) entry which is preliminary data.</text>
</comment>
<evidence type="ECO:0000256" key="1">
    <source>
        <dbReference type="SAM" id="Phobius"/>
    </source>
</evidence>
<sequence>MKSIVWIFNVIVQLTLMVVLLFDRRTYLHCVDLDS</sequence>
<feature type="transmembrane region" description="Helical" evidence="1">
    <location>
        <begin position="6"/>
        <end position="22"/>
    </location>
</feature>
<name>A0A2S6H885_9GAMM</name>